<dbReference type="PATRIC" id="fig|913081.3.peg.1637"/>
<reference evidence="1 2" key="1">
    <citation type="journal article" date="2011" name="BMC Genomics">
        <title>Genome sequencing reveals diversification of virulence factor content and possible host adaptation in distinct subpopulations of Salmonella enterica.</title>
        <authorList>
            <person name="den Bakker H.C."/>
            <person name="Moreno Switt A.I."/>
            <person name="Govoni G."/>
            <person name="Cummings C.A."/>
            <person name="Ranieri M.L."/>
            <person name="Degoricija L."/>
            <person name="Hoelzer K."/>
            <person name="Rodriguez-Rivera L.D."/>
            <person name="Brown S."/>
            <person name="Bolchacova E."/>
            <person name="Furtado M.R."/>
            <person name="Wiedmann M."/>
        </authorList>
    </citation>
    <scope>NUCLEOTIDE SEQUENCE [LARGE SCALE GENOMIC DNA]</scope>
    <source>
        <strain evidence="1 2">A4-653</strain>
    </source>
</reference>
<gene>
    <name evidence="1" type="ORF">LTSERUB_2053</name>
</gene>
<name>G5QHU0_SALRU</name>
<evidence type="ECO:0000313" key="1">
    <source>
        <dbReference type="EMBL" id="EHC90445.1"/>
    </source>
</evidence>
<protein>
    <submittedName>
        <fullName evidence="1">Uncharacterized protein</fullName>
    </submittedName>
</protein>
<accession>G5QHU0</accession>
<organism evidence="1 2">
    <name type="scientific">Salmonella enterica subsp. enterica serovar Rubislaw str. A4-653</name>
    <dbReference type="NCBI Taxonomy" id="913081"/>
    <lineage>
        <taxon>Bacteria</taxon>
        <taxon>Pseudomonadati</taxon>
        <taxon>Pseudomonadota</taxon>
        <taxon>Gammaproteobacteria</taxon>
        <taxon>Enterobacterales</taxon>
        <taxon>Enterobacteriaceae</taxon>
        <taxon>Salmonella</taxon>
    </lineage>
</organism>
<dbReference type="EMBL" id="AFCT01000762">
    <property type="protein sequence ID" value="EHC90445.1"/>
    <property type="molecule type" value="Genomic_DNA"/>
</dbReference>
<evidence type="ECO:0000313" key="2">
    <source>
        <dbReference type="Proteomes" id="UP000004903"/>
    </source>
</evidence>
<dbReference type="Proteomes" id="UP000004903">
    <property type="component" value="Unassembled WGS sequence"/>
</dbReference>
<proteinExistence type="predicted"/>
<sequence>MNMNDLILINENARASQYDQLKAHREAPGTATSDFLVQFMNVRNFAGYGLKYVIYIC</sequence>
<dbReference type="AlphaFoldDB" id="G5QHU0"/>
<comment type="caution">
    <text evidence="1">The sequence shown here is derived from an EMBL/GenBank/DDBJ whole genome shotgun (WGS) entry which is preliminary data.</text>
</comment>